<accession>A0AAW5SI21</accession>
<evidence type="ECO:0000259" key="2">
    <source>
        <dbReference type="Pfam" id="PF20590"/>
    </source>
</evidence>
<dbReference type="Pfam" id="PF20590">
    <property type="entry name" value="DUF6791"/>
    <property type="match status" value="1"/>
</dbReference>
<evidence type="ECO:0000313" key="5">
    <source>
        <dbReference type="Proteomes" id="UP000069773"/>
    </source>
</evidence>
<dbReference type="Proteomes" id="UP001207528">
    <property type="component" value="Unassembled WGS sequence"/>
</dbReference>
<reference evidence="4" key="2">
    <citation type="submission" date="2020-07" db="EMBL/GenBank/DDBJ databases">
        <authorList>
            <person name="Pettersson B.M.F."/>
            <person name="Behra P.R.K."/>
            <person name="Ramesh M."/>
            <person name="Das S."/>
            <person name="Dasgupta S."/>
            <person name="Kirsebom L.A."/>
        </authorList>
    </citation>
    <scope>NUCLEOTIDE SEQUENCE</scope>
    <source>
        <strain evidence="4">DSM 44203</strain>
    </source>
</reference>
<feature type="domain" description="DUF6791" evidence="2">
    <location>
        <begin position="12"/>
        <end position="158"/>
    </location>
</feature>
<gene>
    <name evidence="4" type="ORF">H7I77_10615</name>
    <name evidence="3" type="ORF">RMCN_4808</name>
</gene>
<feature type="domain" description="THIF-type NAD/FAD binding fold" evidence="1">
    <location>
        <begin position="164"/>
        <end position="305"/>
    </location>
</feature>
<keyword evidence="4" id="KW-0548">Nucleotidyltransferase</keyword>
<dbReference type="EMBL" id="JACKTI010000031">
    <property type="protein sequence ID" value="MCV7023800.1"/>
    <property type="molecule type" value="Genomic_DNA"/>
</dbReference>
<name>A0AAW5SI21_MYCNV</name>
<evidence type="ECO:0000259" key="1">
    <source>
        <dbReference type="Pfam" id="PF00899"/>
    </source>
</evidence>
<evidence type="ECO:0000313" key="3">
    <source>
        <dbReference type="EMBL" id="GAT11675.1"/>
    </source>
</evidence>
<keyword evidence="5" id="KW-1185">Reference proteome</keyword>
<dbReference type="Gene3D" id="3.40.50.720">
    <property type="entry name" value="NAD(P)-binding Rossmann-like Domain"/>
    <property type="match status" value="1"/>
</dbReference>
<dbReference type="InterPro" id="IPR035985">
    <property type="entry name" value="Ubiquitin-activating_enz"/>
</dbReference>
<reference evidence="3 5" key="1">
    <citation type="journal article" date="2016" name="Genome Announc.">
        <title>Draft Genome Sequences of Five Rapidly Growing Mycobacterium Species, M. thermoresistibile, M. fortuitum subsp. acetamidolyticum, M. canariasense, M. brisbanense, and M. novocastrense.</title>
        <authorList>
            <person name="Katahira K."/>
            <person name="Ogura Y."/>
            <person name="Gotoh Y."/>
            <person name="Hayashi T."/>
        </authorList>
    </citation>
    <scope>NUCLEOTIDE SEQUENCE [LARGE SCALE GENOMIC DNA]</scope>
    <source>
        <strain evidence="3 5">JCM18114</strain>
    </source>
</reference>
<dbReference type="GO" id="GO:0008641">
    <property type="term" value="F:ubiquitin-like modifier activating enzyme activity"/>
    <property type="evidence" value="ECO:0007669"/>
    <property type="project" value="InterPro"/>
</dbReference>
<protein>
    <submittedName>
        <fullName evidence="4">ThiF family adenylyltransferase</fullName>
    </submittedName>
    <submittedName>
        <fullName evidence="3">UBA/THIF-type NAD/FAD binding protein</fullName>
    </submittedName>
</protein>
<comment type="caution">
    <text evidence="4">The sequence shown here is derived from an EMBL/GenBank/DDBJ whole genome shotgun (WGS) entry which is preliminary data.</text>
</comment>
<organism evidence="4 6">
    <name type="scientific">Mycolicibacterium novocastrense</name>
    <name type="common">Mycobacterium novocastrense</name>
    <dbReference type="NCBI Taxonomy" id="59813"/>
    <lineage>
        <taxon>Bacteria</taxon>
        <taxon>Bacillati</taxon>
        <taxon>Actinomycetota</taxon>
        <taxon>Actinomycetes</taxon>
        <taxon>Mycobacteriales</taxon>
        <taxon>Mycobacteriaceae</taxon>
        <taxon>Mycolicibacterium</taxon>
    </lineage>
</organism>
<dbReference type="Pfam" id="PF00899">
    <property type="entry name" value="ThiF"/>
    <property type="match status" value="1"/>
</dbReference>
<keyword evidence="4" id="KW-0808">Transferase</keyword>
<dbReference type="InterPro" id="IPR000594">
    <property type="entry name" value="ThiF_NAD_FAD-bd"/>
</dbReference>
<dbReference type="InterPro" id="IPR046741">
    <property type="entry name" value="DUF6791"/>
</dbReference>
<dbReference type="RefSeq" id="WP_067394560.1">
    <property type="nucleotide sequence ID" value="NZ_BCTA01000070.1"/>
</dbReference>
<dbReference type="SUPFAM" id="SSF69572">
    <property type="entry name" value="Activating enzymes of the ubiquitin-like proteins"/>
    <property type="match status" value="1"/>
</dbReference>
<dbReference type="AlphaFoldDB" id="A0AAW5SI21"/>
<dbReference type="EMBL" id="BCTA01000070">
    <property type="protein sequence ID" value="GAT11675.1"/>
    <property type="molecule type" value="Genomic_DNA"/>
</dbReference>
<reference evidence="4" key="3">
    <citation type="journal article" date="2022" name="BMC Genomics">
        <title>Comparative genome analysis of mycobacteria focusing on tRNA and non-coding RNA.</title>
        <authorList>
            <person name="Behra P.R.K."/>
            <person name="Pettersson B.M.F."/>
            <person name="Ramesh M."/>
            <person name="Das S."/>
            <person name="Dasgupta S."/>
            <person name="Kirsebom L.A."/>
        </authorList>
    </citation>
    <scope>NUCLEOTIDE SEQUENCE</scope>
    <source>
        <strain evidence="4">DSM 44203</strain>
    </source>
</reference>
<proteinExistence type="predicted"/>
<dbReference type="CDD" id="cd01483">
    <property type="entry name" value="E1_enzyme_family"/>
    <property type="match status" value="1"/>
</dbReference>
<evidence type="ECO:0000313" key="4">
    <source>
        <dbReference type="EMBL" id="MCV7023800.1"/>
    </source>
</evidence>
<sequence>MSNPQTAPDEHVAQLVADGYDMVLTSGHLVVRQLPYVAPSGIRKDGRLVLPVTYSGGQVNDTSGDHRIWFAGDEPRDERGQPLGSAGQAHGFGNGEAADYMLSFKPPSGAYANLRAKIQHYAQILLSAARQIDASVRDTPGGSFQVVPDDLPLVYADTNTTRAGLANLSNLFRGHTIAIVGVGGTGSYILDQVAKTWVDRIILIDGDQLETHNAFRAPGAVAHDVVQAKPNKGEYFAREYSRMHAGITAHPVALTAYNLNLLEGATFAFLAAADAEARPEIMRWLRDRGVPFIDVGMSFREGDGGLTGMAKVTAYLPGDEMTLPAKAAVPPDGDDYGSNIQIAELNALNATLAIIRWKRYLGFYATHTASNQCVYKLFLNELRNGDVE</sequence>
<evidence type="ECO:0000313" key="6">
    <source>
        <dbReference type="Proteomes" id="UP001207528"/>
    </source>
</evidence>
<dbReference type="GO" id="GO:0016779">
    <property type="term" value="F:nucleotidyltransferase activity"/>
    <property type="evidence" value="ECO:0007669"/>
    <property type="project" value="UniProtKB-KW"/>
</dbReference>
<dbReference type="Proteomes" id="UP000069773">
    <property type="component" value="Unassembled WGS sequence"/>
</dbReference>